<evidence type="ECO:0000256" key="1">
    <source>
        <dbReference type="SAM" id="Phobius"/>
    </source>
</evidence>
<feature type="domain" description="MENTAL" evidence="2">
    <location>
        <begin position="4"/>
        <end position="124"/>
    </location>
</feature>
<comment type="caution">
    <text evidence="3">The sequence shown here is derived from an EMBL/GenBank/DDBJ whole genome shotgun (WGS) entry which is preliminary data.</text>
</comment>
<keyword evidence="6" id="KW-1185">Reference proteome</keyword>
<evidence type="ECO:0000313" key="6">
    <source>
        <dbReference type="Proteomes" id="UP001150062"/>
    </source>
</evidence>
<organism evidence="3 5">
    <name type="scientific">Anaeramoeba flamelloides</name>
    <dbReference type="NCBI Taxonomy" id="1746091"/>
    <lineage>
        <taxon>Eukaryota</taxon>
        <taxon>Metamonada</taxon>
        <taxon>Anaeramoebidae</taxon>
        <taxon>Anaeramoeba</taxon>
    </lineage>
</organism>
<dbReference type="Pfam" id="PF10457">
    <property type="entry name" value="MENTAL"/>
    <property type="match status" value="1"/>
</dbReference>
<dbReference type="EMBL" id="JAOAOG010000056">
    <property type="protein sequence ID" value="KAJ6251541.1"/>
    <property type="molecule type" value="Genomic_DNA"/>
</dbReference>
<keyword evidence="1" id="KW-0472">Membrane</keyword>
<gene>
    <name evidence="3" type="ORF">M0812_10772</name>
    <name evidence="4" type="ORF">M0813_14896</name>
</gene>
<keyword evidence="1" id="KW-0812">Transmembrane</keyword>
<dbReference type="Proteomes" id="UP001146793">
    <property type="component" value="Unassembled WGS sequence"/>
</dbReference>
<feature type="transmembrane region" description="Helical" evidence="1">
    <location>
        <begin position="47"/>
        <end position="66"/>
    </location>
</feature>
<dbReference type="Proteomes" id="UP001150062">
    <property type="component" value="Unassembled WGS sequence"/>
</dbReference>
<proteinExistence type="predicted"/>
<keyword evidence="1" id="KW-1133">Transmembrane helix</keyword>
<feature type="transmembrane region" description="Helical" evidence="1">
    <location>
        <begin position="107"/>
        <end position="126"/>
    </location>
</feature>
<sequence length="513" mass="59804">MGFRKQALILYLVEFFFYVTFWILSGLPNLKSFFYNEVKNYAYETCVIDLAIFALIRIIFLLGIYMNGLSRPLWPSILMSTITSFLSISKGVYFFRKSPVNYFFKDLIIILNFIFGFYETYLIYLANKKTKEEEDKSINTPSEEIIDDFERIDRGTLAESFNKNRISQNLIQGFHESYCLKAHSPNSEYALWINYYLFRPGKTLKTPYAEIITILYNSKLNEHIVVRKTFSVNQVTFSNTKFDIKIGKSRMSSNGAIGNIKGEGFSFHSDQETDPLLINGYNEQVENEINWDLSFSSFENPLRLFEKEFYYKDKPKHFKMIHVCPSPFCLFGGAISSQKFGDLEVDGWTGSQTHSWGNSYPKNRIYATVYGFDSRPRNCIEVLSDVVNVGLFKRRIFIMVLRYQDKEIRLNSLYRGSKAKSTVEYTEMFDWVFQTQSSQLTFQGTISAPRDSFITLPVRNENLIVRELLISTKASFTLRITEKKSGKVDVLKSENKCFFEIITNDYNQSKYDI</sequence>
<name>A0AAV7ZY83_9EUKA</name>
<accession>A0AAV7ZY83</accession>
<dbReference type="AlphaFoldDB" id="A0AAV7ZY83"/>
<feature type="transmembrane region" description="Helical" evidence="1">
    <location>
        <begin position="7"/>
        <end position="27"/>
    </location>
</feature>
<reference evidence="3" key="2">
    <citation type="submission" date="2022-08" db="EMBL/GenBank/DDBJ databases">
        <title>Novel sulphate-reducing endosymbionts in the free-living metamonad Anaeramoeba.</title>
        <authorList>
            <person name="Jerlstrom-Hultqvist J."/>
            <person name="Cepicka I."/>
            <person name="Gallot-Lavallee L."/>
            <person name="Salas-Leiva D."/>
            <person name="Curtis B.A."/>
            <person name="Zahonova K."/>
            <person name="Pipaliya S."/>
            <person name="Dacks J."/>
            <person name="Roger A.J."/>
        </authorList>
    </citation>
    <scope>NUCLEOTIDE SEQUENCE</scope>
    <source>
        <strain evidence="3">Busselton2</strain>
    </source>
</reference>
<feature type="transmembrane region" description="Helical" evidence="1">
    <location>
        <begin position="73"/>
        <end position="95"/>
    </location>
</feature>
<reference evidence="4" key="1">
    <citation type="submission" date="2022-08" db="EMBL/GenBank/DDBJ databases">
        <title>Novel sulfate-reducing endosymbionts in the free-living metamonad Anaeramoeba.</title>
        <authorList>
            <person name="Jerlstrom-Hultqvist J."/>
            <person name="Cepicka I."/>
            <person name="Gallot-Lavallee L."/>
            <person name="Salas-Leiva D."/>
            <person name="Curtis B.A."/>
            <person name="Zahonova K."/>
            <person name="Pipaliya S."/>
            <person name="Dacks J."/>
            <person name="Roger A.J."/>
        </authorList>
    </citation>
    <scope>NUCLEOTIDE SEQUENCE</scope>
    <source>
        <strain evidence="4">Schooner1</strain>
    </source>
</reference>
<evidence type="ECO:0000313" key="5">
    <source>
        <dbReference type="Proteomes" id="UP001146793"/>
    </source>
</evidence>
<evidence type="ECO:0000313" key="4">
    <source>
        <dbReference type="EMBL" id="KAJ6251541.1"/>
    </source>
</evidence>
<evidence type="ECO:0000259" key="2">
    <source>
        <dbReference type="Pfam" id="PF10457"/>
    </source>
</evidence>
<dbReference type="EMBL" id="JANTQA010000023">
    <property type="protein sequence ID" value="KAJ3444910.1"/>
    <property type="molecule type" value="Genomic_DNA"/>
</dbReference>
<protein>
    <submittedName>
        <fullName evidence="3">Steroidogenic acute regulatory protein-like</fullName>
    </submittedName>
</protein>
<evidence type="ECO:0000313" key="3">
    <source>
        <dbReference type="EMBL" id="KAJ3444910.1"/>
    </source>
</evidence>
<dbReference type="InterPro" id="IPR019498">
    <property type="entry name" value="MENTAL"/>
</dbReference>